<dbReference type="CDD" id="cd00165">
    <property type="entry name" value="S4"/>
    <property type="match status" value="1"/>
</dbReference>
<dbReference type="eggNOG" id="COG1187">
    <property type="taxonomic scope" value="Bacteria"/>
</dbReference>
<dbReference type="GO" id="GO:0000455">
    <property type="term" value="P:enzyme-directed rRNA pseudouridine synthesis"/>
    <property type="evidence" value="ECO:0007669"/>
    <property type="project" value="UniProtKB-ARBA"/>
</dbReference>
<dbReference type="SUPFAM" id="SSF55174">
    <property type="entry name" value="Alpha-L RNA-binding motif"/>
    <property type="match status" value="1"/>
</dbReference>
<dbReference type="InterPro" id="IPR020094">
    <property type="entry name" value="TruA/RsuA/RluB/E/F_N"/>
</dbReference>
<dbReference type="InterPro" id="IPR042092">
    <property type="entry name" value="PsdUridine_s_RsuA/RluB/E/F_cat"/>
</dbReference>
<dbReference type="CDD" id="cd02553">
    <property type="entry name" value="PseudoU_synth_RsuA"/>
    <property type="match status" value="1"/>
</dbReference>
<dbReference type="FunFam" id="3.30.70.1560:FF:000001">
    <property type="entry name" value="Pseudouridine synthase"/>
    <property type="match status" value="1"/>
</dbReference>
<dbReference type="Gene3D" id="3.10.290.10">
    <property type="entry name" value="RNA-binding S4 domain"/>
    <property type="match status" value="1"/>
</dbReference>
<dbReference type="InterPro" id="IPR006145">
    <property type="entry name" value="PsdUridine_synth_RsuA/RluA"/>
</dbReference>
<dbReference type="GO" id="GO:0005829">
    <property type="term" value="C:cytosol"/>
    <property type="evidence" value="ECO:0007669"/>
    <property type="project" value="UniProtKB-ARBA"/>
</dbReference>
<reference evidence="7" key="1">
    <citation type="submission" date="2009-04" db="EMBL/GenBank/DDBJ databases">
        <authorList>
            <person name="Weinstock G."/>
            <person name="Sodergren E."/>
            <person name="Clifton S."/>
            <person name="Fulton L."/>
            <person name="Fulton B."/>
            <person name="Courtney L."/>
            <person name="Fronick C."/>
            <person name="Harrison M."/>
            <person name="Strong C."/>
            <person name="Farmer C."/>
            <person name="Delahaunty K."/>
            <person name="Markovic C."/>
            <person name="Hall O."/>
            <person name="Minx P."/>
            <person name="Tomlinson C."/>
            <person name="Mitreva M."/>
            <person name="Nelson J."/>
            <person name="Hou S."/>
            <person name="Wollam A."/>
            <person name="Pepin K.H."/>
            <person name="Johnson M."/>
            <person name="Bhonagiri V."/>
            <person name="Nash W.E."/>
            <person name="Warren W."/>
            <person name="Chinwalla A."/>
            <person name="Mardis E.R."/>
            <person name="Wilson R.K."/>
        </authorList>
    </citation>
    <scope>NUCLEOTIDE SEQUENCE [LARGE SCALE GENOMIC DNA]</scope>
    <source>
        <strain evidence="7">ATCC 17748</strain>
    </source>
</reference>
<dbReference type="RefSeq" id="WP_005386653.1">
    <property type="nucleotide sequence ID" value="NZ_GG667604.1"/>
</dbReference>
<keyword evidence="2 4" id="KW-0694">RNA-binding</keyword>
<evidence type="ECO:0000256" key="2">
    <source>
        <dbReference type="ARBA" id="ARBA00022884"/>
    </source>
</evidence>
<dbReference type="NCBIfam" id="TIGR00093">
    <property type="entry name" value="pseudouridine synthase"/>
    <property type="match status" value="1"/>
</dbReference>
<dbReference type="InterPro" id="IPR002942">
    <property type="entry name" value="S4_RNA-bd"/>
</dbReference>
<gene>
    <name evidence="7" type="ORF">VEIDISOL_01178</name>
</gene>
<evidence type="ECO:0000313" key="7">
    <source>
        <dbReference type="EMBL" id="EEP65303.1"/>
    </source>
</evidence>
<dbReference type="InterPro" id="IPR050343">
    <property type="entry name" value="RsuA_PseudoU_synthase"/>
</dbReference>
<dbReference type="EC" id="5.4.99.-" evidence="5"/>
<dbReference type="Gene3D" id="3.30.70.1560">
    <property type="entry name" value="Alpha-L RNA-binding motif"/>
    <property type="match status" value="1"/>
</dbReference>
<name>C4FQW0_9FIRM</name>
<organism evidence="7 8">
    <name type="scientific">Veillonella dispar ATCC 17748</name>
    <dbReference type="NCBI Taxonomy" id="546273"/>
    <lineage>
        <taxon>Bacteria</taxon>
        <taxon>Bacillati</taxon>
        <taxon>Bacillota</taxon>
        <taxon>Negativicutes</taxon>
        <taxon>Veillonellales</taxon>
        <taxon>Veillonellaceae</taxon>
        <taxon>Veillonella</taxon>
    </lineage>
</organism>
<dbReference type="AlphaFoldDB" id="C4FQW0"/>
<evidence type="ECO:0000259" key="6">
    <source>
        <dbReference type="SMART" id="SM00363"/>
    </source>
</evidence>
<dbReference type="PROSITE" id="PS50889">
    <property type="entry name" value="S4"/>
    <property type="match status" value="1"/>
</dbReference>
<evidence type="ECO:0000256" key="4">
    <source>
        <dbReference type="PROSITE-ProRule" id="PRU00182"/>
    </source>
</evidence>
<comment type="similarity">
    <text evidence="1 5">Belongs to the pseudouridine synthase RsuA family.</text>
</comment>
<dbReference type="InterPro" id="IPR000748">
    <property type="entry name" value="PsdUridine_synth_RsuA/RluB/E/F"/>
</dbReference>
<evidence type="ECO:0000256" key="5">
    <source>
        <dbReference type="RuleBase" id="RU003887"/>
    </source>
</evidence>
<evidence type="ECO:0000256" key="1">
    <source>
        <dbReference type="ARBA" id="ARBA00008348"/>
    </source>
</evidence>
<dbReference type="PANTHER" id="PTHR47683:SF4">
    <property type="entry name" value="PSEUDOURIDINE SYNTHASE"/>
    <property type="match status" value="1"/>
</dbReference>
<protein>
    <recommendedName>
        <fullName evidence="5">Pseudouridine synthase</fullName>
        <ecNumber evidence="5">5.4.99.-</ecNumber>
    </recommendedName>
</protein>
<dbReference type="OrthoDB" id="9807213at2"/>
<dbReference type="PANTHER" id="PTHR47683">
    <property type="entry name" value="PSEUDOURIDINE SYNTHASE FAMILY PROTEIN-RELATED"/>
    <property type="match status" value="1"/>
</dbReference>
<keyword evidence="8" id="KW-1185">Reference proteome</keyword>
<dbReference type="Pfam" id="PF00849">
    <property type="entry name" value="PseudoU_synth_2"/>
    <property type="match status" value="1"/>
</dbReference>
<dbReference type="GO" id="GO:0003723">
    <property type="term" value="F:RNA binding"/>
    <property type="evidence" value="ECO:0007669"/>
    <property type="project" value="UniProtKB-KW"/>
</dbReference>
<dbReference type="SMART" id="SM00363">
    <property type="entry name" value="S4"/>
    <property type="match status" value="1"/>
</dbReference>
<evidence type="ECO:0000313" key="8">
    <source>
        <dbReference type="Proteomes" id="UP000003529"/>
    </source>
</evidence>
<dbReference type="InterPro" id="IPR020103">
    <property type="entry name" value="PsdUridine_synth_cat_dom_sf"/>
</dbReference>
<dbReference type="Gene3D" id="3.30.70.580">
    <property type="entry name" value="Pseudouridine synthase I, catalytic domain, N-terminal subdomain"/>
    <property type="match status" value="1"/>
</dbReference>
<feature type="domain" description="RNA-binding S4" evidence="6">
    <location>
        <begin position="1"/>
        <end position="63"/>
    </location>
</feature>
<evidence type="ECO:0000256" key="3">
    <source>
        <dbReference type="ARBA" id="ARBA00023235"/>
    </source>
</evidence>
<proteinExistence type="inferred from homology"/>
<sequence>MRLDKLLANKAYGSRKEVHQLIKDQRVTINGEVARKKDIHVDIESDVIAVDGQIVNTKQHYYIKFHKPKGYVTAVEDASHPVVMDLLPPEYIKMGVVPVGRLDKDTEGLLLLTNDGVWSHSIINGNKHVEKVYYVEFEGELTEDGIQRIKEGIVLGDGTHCKPALIDILSSKSVHITIEEGKYHQVKRMIGAAGGTVTYLKRLTIGHIDLTGIEEVGSAQDLSSDDIEAFKKIA</sequence>
<dbReference type="GO" id="GO:0120159">
    <property type="term" value="F:rRNA pseudouridine synthase activity"/>
    <property type="evidence" value="ECO:0007669"/>
    <property type="project" value="UniProtKB-ARBA"/>
</dbReference>
<dbReference type="Proteomes" id="UP000003529">
    <property type="component" value="Unassembled WGS sequence"/>
</dbReference>
<accession>C4FQW0</accession>
<dbReference type="EMBL" id="ACIK02000010">
    <property type="protein sequence ID" value="EEP65303.1"/>
    <property type="molecule type" value="Genomic_DNA"/>
</dbReference>
<dbReference type="HOGENOM" id="CLU_024979_1_2_9"/>
<comment type="caution">
    <text evidence="7">The sequence shown here is derived from an EMBL/GenBank/DDBJ whole genome shotgun (WGS) entry which is preliminary data.</text>
</comment>
<dbReference type="Pfam" id="PF01479">
    <property type="entry name" value="S4"/>
    <property type="match status" value="1"/>
</dbReference>
<dbReference type="InterPro" id="IPR036986">
    <property type="entry name" value="S4_RNA-bd_sf"/>
</dbReference>
<keyword evidence="3 5" id="KW-0413">Isomerase</keyword>
<dbReference type="InterPro" id="IPR018496">
    <property type="entry name" value="PsdUridine_synth_RsuA/RluB_CS"/>
</dbReference>
<dbReference type="SUPFAM" id="SSF55120">
    <property type="entry name" value="Pseudouridine synthase"/>
    <property type="match status" value="1"/>
</dbReference>
<dbReference type="PROSITE" id="PS01149">
    <property type="entry name" value="PSI_RSU"/>
    <property type="match status" value="1"/>
</dbReference>